<dbReference type="EMBL" id="CABFVA020000079">
    <property type="protein sequence ID" value="VVM07048.1"/>
    <property type="molecule type" value="Genomic_DNA"/>
</dbReference>
<organism evidence="2 3">
    <name type="scientific">Methylacidimicrobium tartarophylax</name>
    <dbReference type="NCBI Taxonomy" id="1041768"/>
    <lineage>
        <taxon>Bacteria</taxon>
        <taxon>Pseudomonadati</taxon>
        <taxon>Verrucomicrobiota</taxon>
        <taxon>Methylacidimicrobium</taxon>
    </lineage>
</organism>
<name>A0A5E6MCS3_9BACT</name>
<accession>A0A5E6MCS3</accession>
<feature type="signal peptide" evidence="1">
    <location>
        <begin position="1"/>
        <end position="28"/>
    </location>
</feature>
<evidence type="ECO:0000256" key="1">
    <source>
        <dbReference type="SAM" id="SignalP"/>
    </source>
</evidence>
<dbReference type="RefSeq" id="WP_178087002.1">
    <property type="nucleotide sequence ID" value="NZ_CABFVA020000079.1"/>
</dbReference>
<keyword evidence="3" id="KW-1185">Reference proteome</keyword>
<dbReference type="Proteomes" id="UP000334923">
    <property type="component" value="Unassembled WGS sequence"/>
</dbReference>
<evidence type="ECO:0008006" key="4">
    <source>
        <dbReference type="Google" id="ProtNLM"/>
    </source>
</evidence>
<protein>
    <recommendedName>
        <fullName evidence="4">DUF3455 domain-containing protein</fullName>
    </recommendedName>
</protein>
<proteinExistence type="predicted"/>
<dbReference type="Pfam" id="PF11937">
    <property type="entry name" value="DUF3455"/>
    <property type="match status" value="1"/>
</dbReference>
<evidence type="ECO:0000313" key="2">
    <source>
        <dbReference type="EMBL" id="VVM07048.1"/>
    </source>
</evidence>
<keyword evidence="1" id="KW-0732">Signal</keyword>
<reference evidence="2 3" key="1">
    <citation type="submission" date="2019-09" db="EMBL/GenBank/DDBJ databases">
        <authorList>
            <person name="Cremers G."/>
        </authorList>
    </citation>
    <scope>NUCLEOTIDE SEQUENCE [LARGE SCALE GENOMIC DNA]</scope>
    <source>
        <strain evidence="2">4A</strain>
    </source>
</reference>
<dbReference type="PANTHER" id="PTHR35567:SF1">
    <property type="entry name" value="CONSERVED FUNGAL PROTEIN (AFU_ORTHOLOGUE AFUA_1G14230)"/>
    <property type="match status" value="1"/>
</dbReference>
<feature type="chain" id="PRO_5023142205" description="DUF3455 domain-containing protein" evidence="1">
    <location>
        <begin position="29"/>
        <end position="186"/>
    </location>
</feature>
<sequence length="186" mass="19689">MGISLCRRQCRLLAGCLFSFLFALPLLAETPSREPSLDLPSDSRLVWTAHASGFQVYKAQASVQSQASFKWVFLEPDATLQDSAGATVGRHFRGPCWEAEDGSRIVGLLPPLAQCPGRGPTDVPWLLIAVHSTGSPGVLSGVTHVLRVATAGGAAPARPPASAGETVRVPYRATYLFLGPATKPNP</sequence>
<dbReference type="AlphaFoldDB" id="A0A5E6MCS3"/>
<evidence type="ECO:0000313" key="3">
    <source>
        <dbReference type="Proteomes" id="UP000334923"/>
    </source>
</evidence>
<gene>
    <name evidence="2" type="ORF">MAMT_01525</name>
</gene>
<dbReference type="InterPro" id="IPR021851">
    <property type="entry name" value="DUF3455"/>
</dbReference>
<dbReference type="PANTHER" id="PTHR35567">
    <property type="entry name" value="MALATE DEHYDROGENASE (AFU_ORTHOLOGUE AFUA_2G13800)"/>
    <property type="match status" value="1"/>
</dbReference>